<dbReference type="Proteomes" id="UP000315842">
    <property type="component" value="Unassembled WGS sequence"/>
</dbReference>
<dbReference type="EMBL" id="BJLP01000052">
    <property type="protein sequence ID" value="GEA82241.1"/>
    <property type="molecule type" value="Genomic_DNA"/>
</dbReference>
<evidence type="ECO:0000313" key="2">
    <source>
        <dbReference type="Proteomes" id="UP000315842"/>
    </source>
</evidence>
<evidence type="ECO:0000313" key="1">
    <source>
        <dbReference type="EMBL" id="GEA82241.1"/>
    </source>
</evidence>
<comment type="caution">
    <text evidence="1">The sequence shown here is derived from an EMBL/GenBank/DDBJ whole genome shotgun (WGS) entry which is preliminary data.</text>
</comment>
<gene>
    <name evidence="1" type="ORF">CUD01_26850</name>
</gene>
<dbReference type="InterPro" id="IPR011335">
    <property type="entry name" value="Restrct_endonuc-II-like"/>
</dbReference>
<sequence length="498" mass="54613">MAGELAASRPDERFPMLVLGVTTKDKGTQLEALVHTELTSQGYAQVHTNVVGAGGNELDVTGVREIDVVGSTHPIPLLCEAKAYADPVSMPTWQKFLGKLFIARAENPGTLGMLVALSGVNGNVRGSFLSLRERDNRIFVVDGNLLLKNATRNGQVSSEVDVRSTIETRLQRRVSALEAAYYGSAYYWLAWWNEDEYSVSDAHGQPLSARRLADLEAPLAGAVSGTLLGAENIRKQAEARHELKLNLIDRLFHGSVVSLGDCPTDDEGAAFTSLAEEPYCRVEGQEVALIAADDLDAVAVRRLFISLFEHAVPVHALGFMAEHLHDSYVQRLIDALPEIQRGFTVDPPDEATLREVAPVFPSVWGVLAQPIEMITTHRSVDEELNDAILSTDRNTFWEEITRAVRADFTNSALRGFLYDHMGVAELEETALVTVKAKRGALGTMRSENRTAVRQLADGLVGEDGARHALVRMVPTVAQPWDEQHPEPIPLRRELAEAD</sequence>
<reference evidence="1 2" key="1">
    <citation type="submission" date="2019-06" db="EMBL/GenBank/DDBJ databases">
        <title>Whole genome shotgun sequence of Cellulomonas uda NBRC 3747.</title>
        <authorList>
            <person name="Hosoyama A."/>
            <person name="Uohara A."/>
            <person name="Ohji S."/>
            <person name="Ichikawa N."/>
        </authorList>
    </citation>
    <scope>NUCLEOTIDE SEQUENCE [LARGE SCALE GENOMIC DNA]</scope>
    <source>
        <strain evidence="1 2">NBRC 3747</strain>
    </source>
</reference>
<evidence type="ECO:0008006" key="3">
    <source>
        <dbReference type="Google" id="ProtNLM"/>
    </source>
</evidence>
<accession>A0A4Y3KCU2</accession>
<name>A0A4Y3KCU2_CELUD</name>
<protein>
    <recommendedName>
        <fullName evidence="3">Restriction endonuclease type IV Mrr domain-containing protein</fullName>
    </recommendedName>
</protein>
<keyword evidence="2" id="KW-1185">Reference proteome</keyword>
<dbReference type="SUPFAM" id="SSF52980">
    <property type="entry name" value="Restriction endonuclease-like"/>
    <property type="match status" value="1"/>
</dbReference>
<dbReference type="AlphaFoldDB" id="A0A4Y3KCU2"/>
<organism evidence="1 2">
    <name type="scientific">Cellulomonas uda</name>
    <dbReference type="NCBI Taxonomy" id="1714"/>
    <lineage>
        <taxon>Bacteria</taxon>
        <taxon>Bacillati</taxon>
        <taxon>Actinomycetota</taxon>
        <taxon>Actinomycetes</taxon>
        <taxon>Micrococcales</taxon>
        <taxon>Cellulomonadaceae</taxon>
        <taxon>Cellulomonas</taxon>
    </lineage>
</organism>
<dbReference type="RefSeq" id="WP_141321829.1">
    <property type="nucleotide sequence ID" value="NZ_BJLP01000052.1"/>
</dbReference>
<proteinExistence type="predicted"/>